<protein>
    <submittedName>
        <fullName evidence="2">Uncharacterized protein</fullName>
    </submittedName>
</protein>
<sequence length="80" mass="9248">KERADRGLPSEEYYEVDLKIAENDKPLKKLDPPKAKKERTDPTPAPLEDLNTFNLDPELRETLRILSDFIILNEKLASNK</sequence>
<name>A0A382IUA2_9ZZZZ</name>
<feature type="region of interest" description="Disordered" evidence="1">
    <location>
        <begin position="24"/>
        <end position="51"/>
    </location>
</feature>
<evidence type="ECO:0000313" key="2">
    <source>
        <dbReference type="EMBL" id="SVC02443.1"/>
    </source>
</evidence>
<evidence type="ECO:0000256" key="1">
    <source>
        <dbReference type="SAM" id="MobiDB-lite"/>
    </source>
</evidence>
<organism evidence="2">
    <name type="scientific">marine metagenome</name>
    <dbReference type="NCBI Taxonomy" id="408172"/>
    <lineage>
        <taxon>unclassified sequences</taxon>
        <taxon>metagenomes</taxon>
        <taxon>ecological metagenomes</taxon>
    </lineage>
</organism>
<dbReference type="EMBL" id="UINC01069229">
    <property type="protein sequence ID" value="SVC02443.1"/>
    <property type="molecule type" value="Genomic_DNA"/>
</dbReference>
<gene>
    <name evidence="2" type="ORF">METZ01_LOCUS255297</name>
</gene>
<feature type="non-terminal residue" evidence="2">
    <location>
        <position position="1"/>
    </location>
</feature>
<proteinExistence type="predicted"/>
<accession>A0A382IUA2</accession>
<reference evidence="2" key="1">
    <citation type="submission" date="2018-05" db="EMBL/GenBank/DDBJ databases">
        <authorList>
            <person name="Lanie J.A."/>
            <person name="Ng W.-L."/>
            <person name="Kazmierczak K.M."/>
            <person name="Andrzejewski T.M."/>
            <person name="Davidsen T.M."/>
            <person name="Wayne K.J."/>
            <person name="Tettelin H."/>
            <person name="Glass J.I."/>
            <person name="Rusch D."/>
            <person name="Podicherti R."/>
            <person name="Tsui H.-C.T."/>
            <person name="Winkler M.E."/>
        </authorList>
    </citation>
    <scope>NUCLEOTIDE SEQUENCE</scope>
</reference>
<feature type="compositionally biased region" description="Basic and acidic residues" evidence="1">
    <location>
        <begin position="24"/>
        <end position="41"/>
    </location>
</feature>
<dbReference type="AlphaFoldDB" id="A0A382IUA2"/>